<evidence type="ECO:0000256" key="12">
    <source>
        <dbReference type="ARBA" id="ARBA00023012"/>
    </source>
</evidence>
<dbReference type="EC" id="2.7.13.3" evidence="3"/>
<keyword evidence="18" id="KW-1185">Reference proteome</keyword>
<comment type="catalytic activity">
    <reaction evidence="1">
        <text>ATP + protein L-histidine = ADP + protein N-phospho-L-histidine.</text>
        <dbReference type="EC" id="2.7.13.3"/>
    </reaction>
</comment>
<dbReference type="Gene3D" id="3.30.565.10">
    <property type="entry name" value="Histidine kinase-like ATPase, C-terminal domain"/>
    <property type="match status" value="1"/>
</dbReference>
<evidence type="ECO:0000256" key="11">
    <source>
        <dbReference type="ARBA" id="ARBA00022989"/>
    </source>
</evidence>
<dbReference type="SMART" id="SM00387">
    <property type="entry name" value="HATPase_c"/>
    <property type="match status" value="1"/>
</dbReference>
<dbReference type="PROSITE" id="PS50885">
    <property type="entry name" value="HAMP"/>
    <property type="match status" value="1"/>
</dbReference>
<dbReference type="PANTHER" id="PTHR45528:SF1">
    <property type="entry name" value="SENSOR HISTIDINE KINASE CPXA"/>
    <property type="match status" value="1"/>
</dbReference>
<keyword evidence="9" id="KW-0418">Kinase</keyword>
<keyword evidence="12" id="KW-0902">Two-component regulatory system</keyword>
<dbReference type="PROSITE" id="PS50109">
    <property type="entry name" value="HIS_KIN"/>
    <property type="match status" value="1"/>
</dbReference>
<keyword evidence="8" id="KW-0547">Nucleotide-binding</keyword>
<feature type="transmembrane region" description="Helical" evidence="14">
    <location>
        <begin position="158"/>
        <end position="180"/>
    </location>
</feature>
<dbReference type="Pfam" id="PF02518">
    <property type="entry name" value="HATPase_c"/>
    <property type="match status" value="1"/>
</dbReference>
<keyword evidence="7 14" id="KW-0812">Transmembrane</keyword>
<dbReference type="Proteomes" id="UP000068196">
    <property type="component" value="Chromosome"/>
</dbReference>
<dbReference type="PATRIC" id="fig|1653476.3.peg.1857"/>
<name>A0A0U5AJR1_9BACT</name>
<dbReference type="InterPro" id="IPR003661">
    <property type="entry name" value="HisK_dim/P_dom"/>
</dbReference>
<keyword evidence="4" id="KW-1003">Cell membrane</keyword>
<evidence type="ECO:0000256" key="3">
    <source>
        <dbReference type="ARBA" id="ARBA00012438"/>
    </source>
</evidence>
<dbReference type="CDD" id="cd06225">
    <property type="entry name" value="HAMP"/>
    <property type="match status" value="1"/>
</dbReference>
<evidence type="ECO:0000256" key="6">
    <source>
        <dbReference type="ARBA" id="ARBA00022679"/>
    </source>
</evidence>
<dbReference type="InterPro" id="IPR004358">
    <property type="entry name" value="Sig_transdc_His_kin-like_C"/>
</dbReference>
<dbReference type="EMBL" id="AP014945">
    <property type="protein sequence ID" value="BAU24140.1"/>
    <property type="molecule type" value="Genomic_DNA"/>
</dbReference>
<dbReference type="InterPro" id="IPR050398">
    <property type="entry name" value="HssS/ArlS-like"/>
</dbReference>
<gene>
    <name evidence="17" type="ORF">THC_1781</name>
</gene>
<dbReference type="InterPro" id="IPR003660">
    <property type="entry name" value="HAMP_dom"/>
</dbReference>
<organism evidence="17 18">
    <name type="scientific">Caldimicrobium thiodismutans</name>
    <dbReference type="NCBI Taxonomy" id="1653476"/>
    <lineage>
        <taxon>Bacteria</taxon>
        <taxon>Pseudomonadati</taxon>
        <taxon>Thermodesulfobacteriota</taxon>
        <taxon>Thermodesulfobacteria</taxon>
        <taxon>Thermodesulfobacteriales</taxon>
        <taxon>Thermodesulfobacteriaceae</taxon>
        <taxon>Caldimicrobium</taxon>
    </lineage>
</organism>
<dbReference type="PANTHER" id="PTHR45528">
    <property type="entry name" value="SENSOR HISTIDINE KINASE CPXA"/>
    <property type="match status" value="1"/>
</dbReference>
<keyword evidence="5" id="KW-0597">Phosphoprotein</keyword>
<dbReference type="GO" id="GO:0005886">
    <property type="term" value="C:plasma membrane"/>
    <property type="evidence" value="ECO:0007669"/>
    <property type="project" value="UniProtKB-SubCell"/>
</dbReference>
<dbReference type="KEGG" id="cthi:THC_1781"/>
<dbReference type="InterPro" id="IPR036890">
    <property type="entry name" value="HATPase_C_sf"/>
</dbReference>
<dbReference type="GO" id="GO:0005524">
    <property type="term" value="F:ATP binding"/>
    <property type="evidence" value="ECO:0007669"/>
    <property type="project" value="UniProtKB-KW"/>
</dbReference>
<dbReference type="GO" id="GO:0000155">
    <property type="term" value="F:phosphorelay sensor kinase activity"/>
    <property type="evidence" value="ECO:0007669"/>
    <property type="project" value="InterPro"/>
</dbReference>
<keyword evidence="13 14" id="KW-0472">Membrane</keyword>
<feature type="domain" description="Histidine kinase" evidence="15">
    <location>
        <begin position="366"/>
        <end position="577"/>
    </location>
</feature>
<dbReference type="Gene3D" id="6.10.340.10">
    <property type="match status" value="1"/>
</dbReference>
<dbReference type="PRINTS" id="PR00344">
    <property type="entry name" value="BCTRLSENSOR"/>
</dbReference>
<evidence type="ECO:0000256" key="8">
    <source>
        <dbReference type="ARBA" id="ARBA00022741"/>
    </source>
</evidence>
<comment type="subcellular location">
    <subcellularLocation>
        <location evidence="2">Cell membrane</location>
        <topology evidence="2">Multi-pass membrane protein</topology>
    </subcellularLocation>
</comment>
<reference evidence="17 18" key="1">
    <citation type="journal article" date="2016" name="Int. J. Syst. Evol. Microbiol.">
        <title>Caldimicrobium thiodismutans sp. nov., a sulfur-disproportionating bacterium isolated from a hot spring, and emended description of the genus Caldimicrobium.</title>
        <authorList>
            <person name="Kojima H."/>
            <person name="Umezawa K."/>
            <person name="Fukui M."/>
        </authorList>
    </citation>
    <scope>NUCLEOTIDE SEQUENCE [LARGE SCALE GENOMIC DNA]</scope>
    <source>
        <strain evidence="17 18">TF1</strain>
    </source>
</reference>
<evidence type="ECO:0000256" key="13">
    <source>
        <dbReference type="ARBA" id="ARBA00023136"/>
    </source>
</evidence>
<dbReference type="SUPFAM" id="SSF55874">
    <property type="entry name" value="ATPase domain of HSP90 chaperone/DNA topoisomerase II/histidine kinase"/>
    <property type="match status" value="1"/>
</dbReference>
<dbReference type="InterPro" id="IPR003594">
    <property type="entry name" value="HATPase_dom"/>
</dbReference>
<evidence type="ECO:0000259" key="15">
    <source>
        <dbReference type="PROSITE" id="PS50109"/>
    </source>
</evidence>
<proteinExistence type="predicted"/>
<evidence type="ECO:0000256" key="5">
    <source>
        <dbReference type="ARBA" id="ARBA00022553"/>
    </source>
</evidence>
<dbReference type="SUPFAM" id="SSF158472">
    <property type="entry name" value="HAMP domain-like"/>
    <property type="match status" value="1"/>
</dbReference>
<dbReference type="SMART" id="SM00304">
    <property type="entry name" value="HAMP"/>
    <property type="match status" value="2"/>
</dbReference>
<dbReference type="AlphaFoldDB" id="A0A0U5AJR1"/>
<evidence type="ECO:0000256" key="2">
    <source>
        <dbReference type="ARBA" id="ARBA00004651"/>
    </source>
</evidence>
<keyword evidence="11 14" id="KW-1133">Transmembrane helix</keyword>
<evidence type="ECO:0000259" key="16">
    <source>
        <dbReference type="PROSITE" id="PS50885"/>
    </source>
</evidence>
<evidence type="ECO:0000256" key="7">
    <source>
        <dbReference type="ARBA" id="ARBA00022692"/>
    </source>
</evidence>
<dbReference type="InterPro" id="IPR005467">
    <property type="entry name" value="His_kinase_dom"/>
</dbReference>
<evidence type="ECO:0000256" key="4">
    <source>
        <dbReference type="ARBA" id="ARBA00022475"/>
    </source>
</evidence>
<feature type="domain" description="HAMP" evidence="16">
    <location>
        <begin position="186"/>
        <end position="241"/>
    </location>
</feature>
<evidence type="ECO:0000256" key="10">
    <source>
        <dbReference type="ARBA" id="ARBA00022840"/>
    </source>
</evidence>
<dbReference type="InterPro" id="IPR036097">
    <property type="entry name" value="HisK_dim/P_sf"/>
</dbReference>
<dbReference type="CDD" id="cd00075">
    <property type="entry name" value="HATPase"/>
    <property type="match status" value="1"/>
</dbReference>
<evidence type="ECO:0000313" key="18">
    <source>
        <dbReference type="Proteomes" id="UP000068196"/>
    </source>
</evidence>
<keyword evidence="6" id="KW-0808">Transferase</keyword>
<dbReference type="CDD" id="cd00082">
    <property type="entry name" value="HisKA"/>
    <property type="match status" value="1"/>
</dbReference>
<dbReference type="Pfam" id="PF00512">
    <property type="entry name" value="HisKA"/>
    <property type="match status" value="1"/>
</dbReference>
<keyword evidence="10" id="KW-0067">ATP-binding</keyword>
<sequence>MDYWFEEFSSEKIIARLLQKEDFIKDVEAELLQKAFKIKEEYLEKTDEIKSKDLREKFRYFLGLNSIEIFYLDGNLFKKTYSSEIDEKLGIPPSLLEKIIKEKTPQTFLQPIDSRLILRIFLLFNDKKGQPYILAVGKILNPQMLSGKIDEKGLTQSLNLFLFLSFLLLFLFILFVGIWVGNKLGKSLSEPLQGLILATQRISQRDFDLSELPEVSSQDDEIGRLIQSFKLMAEEIKSYQETLRKYNQYLGGVLNALPVGIVIFKSNRDILFKNFSFQKCLDTSGIKDLKEFADFLSLESYFQTLDFNQTFYKVFTLEREGTELSIGITFMKLELFGDNLLLLIVENLQEKETLKRLSLWREVAVKIAHEIKNPLTPIKLSVERLRKRLSEKLQPEDRDLLNQTVEVVERYVEELRKLALDFYHFSQKPLFEKIEFDLLNNLEEVIELYKLAYPELEINLKKVEVIPSPFLIKADPFQLKRIWINLFDNAIKAMPEKGKINIFLEKKENKIVINFQDNGSGLDEEIASAFNKDDFSKLQKAGTGLLLIKGLVELHQGKIRVENLKEGGTRFILELPC</sequence>
<dbReference type="Pfam" id="PF00672">
    <property type="entry name" value="HAMP"/>
    <property type="match status" value="1"/>
</dbReference>
<evidence type="ECO:0000256" key="9">
    <source>
        <dbReference type="ARBA" id="ARBA00022777"/>
    </source>
</evidence>
<protein>
    <recommendedName>
        <fullName evidence="3">histidine kinase</fullName>
        <ecNumber evidence="3">2.7.13.3</ecNumber>
    </recommendedName>
</protein>
<reference evidence="18" key="2">
    <citation type="journal article" date="2016" name="Int. J. Syst. Evol. Microbiol.">
        <title>Caldimicrobium thiodismutans sp. nov., a sulfur-disproportionating bacterium isolated from a hot spring.</title>
        <authorList>
            <person name="Kojima H."/>
            <person name="Umezawa K."/>
            <person name="Fukui M."/>
        </authorList>
    </citation>
    <scope>NUCLEOTIDE SEQUENCE [LARGE SCALE GENOMIC DNA]</scope>
    <source>
        <strain evidence="18">TF1</strain>
    </source>
</reference>
<evidence type="ECO:0000313" key="17">
    <source>
        <dbReference type="EMBL" id="BAU24140.1"/>
    </source>
</evidence>
<dbReference type="SUPFAM" id="SSF47384">
    <property type="entry name" value="Homodimeric domain of signal transducing histidine kinase"/>
    <property type="match status" value="1"/>
</dbReference>
<evidence type="ECO:0000256" key="1">
    <source>
        <dbReference type="ARBA" id="ARBA00000085"/>
    </source>
</evidence>
<evidence type="ECO:0000256" key="14">
    <source>
        <dbReference type="SAM" id="Phobius"/>
    </source>
</evidence>
<accession>A0A0U5AJR1</accession>
<dbReference type="STRING" id="1653476.THC_1781"/>
<dbReference type="Gene3D" id="1.10.287.130">
    <property type="match status" value="1"/>
</dbReference>